<evidence type="ECO:0000313" key="2">
    <source>
        <dbReference type="Proteomes" id="UP001059209"/>
    </source>
</evidence>
<dbReference type="PROSITE" id="PS51257">
    <property type="entry name" value="PROKAR_LIPOPROTEIN"/>
    <property type="match status" value="1"/>
</dbReference>
<dbReference type="EMBL" id="CP104205">
    <property type="protein sequence ID" value="UWX55634.1"/>
    <property type="molecule type" value="Genomic_DNA"/>
</dbReference>
<dbReference type="Proteomes" id="UP001059209">
    <property type="component" value="Chromosome"/>
</dbReference>
<dbReference type="RefSeq" id="WP_260573670.1">
    <property type="nucleotide sequence ID" value="NZ_CP104205.1"/>
</dbReference>
<gene>
    <name evidence="1" type="ORF">NYZ99_03995</name>
</gene>
<proteinExistence type="predicted"/>
<reference evidence="1" key="1">
    <citation type="submission" date="2022-09" db="EMBL/GenBank/DDBJ databases">
        <title>Maribacter litopenaei sp. nov., isolated from the intestinal tract of the Pacific White Shrimp, Litopenaeus vannamei.</title>
        <authorList>
            <person name="Kim S.Y."/>
            <person name="Hwang C.Y."/>
        </authorList>
    </citation>
    <scope>NUCLEOTIDE SEQUENCE</scope>
    <source>
        <strain evidence="1">HL-LV01</strain>
    </source>
</reference>
<accession>A0ABY5YBP6</accession>
<name>A0ABY5YBP6_9FLAO</name>
<protein>
    <submittedName>
        <fullName evidence="1">Uncharacterized protein</fullName>
    </submittedName>
</protein>
<organism evidence="1 2">
    <name type="scientific">Maribacter litopenaei</name>
    <dbReference type="NCBI Taxonomy" id="2976127"/>
    <lineage>
        <taxon>Bacteria</taxon>
        <taxon>Pseudomonadati</taxon>
        <taxon>Bacteroidota</taxon>
        <taxon>Flavobacteriia</taxon>
        <taxon>Flavobacteriales</taxon>
        <taxon>Flavobacteriaceae</taxon>
        <taxon>Maribacter</taxon>
    </lineage>
</organism>
<sequence>MKKLVAITFTFPGVIIICSCEYDDSNDLDILRPNDSTQTGLANTEGLQN</sequence>
<keyword evidence="2" id="KW-1185">Reference proteome</keyword>
<evidence type="ECO:0000313" key="1">
    <source>
        <dbReference type="EMBL" id="UWX55634.1"/>
    </source>
</evidence>